<dbReference type="PROSITE" id="PS51257">
    <property type="entry name" value="PROKAR_LIPOPROTEIN"/>
    <property type="match status" value="1"/>
</dbReference>
<organism evidence="1 2">
    <name type="scientific">Streptomyces mirabilis</name>
    <dbReference type="NCBI Taxonomy" id="68239"/>
    <lineage>
        <taxon>Bacteria</taxon>
        <taxon>Bacillati</taxon>
        <taxon>Actinomycetota</taxon>
        <taxon>Actinomycetes</taxon>
        <taxon>Kitasatosporales</taxon>
        <taxon>Streptomycetaceae</taxon>
        <taxon>Streptomyces</taxon>
    </lineage>
</organism>
<proteinExistence type="predicted"/>
<evidence type="ECO:0000313" key="2">
    <source>
        <dbReference type="Proteomes" id="UP000181942"/>
    </source>
</evidence>
<accession>A0A1I2RHP5</accession>
<evidence type="ECO:0008006" key="3">
    <source>
        <dbReference type="Google" id="ProtNLM"/>
    </source>
</evidence>
<dbReference type="EMBL" id="FONR01000019">
    <property type="protein sequence ID" value="SFG37296.1"/>
    <property type="molecule type" value="Genomic_DNA"/>
</dbReference>
<dbReference type="AlphaFoldDB" id="A0A1I2RHP5"/>
<name>A0A1I2RHP5_9ACTN</name>
<evidence type="ECO:0000313" key="1">
    <source>
        <dbReference type="EMBL" id="SFG37296.1"/>
    </source>
</evidence>
<dbReference type="Proteomes" id="UP000181942">
    <property type="component" value="Unassembled WGS sequence"/>
</dbReference>
<protein>
    <recommendedName>
        <fullName evidence="3">Transposase DDE domain-containing protein</fullName>
    </recommendedName>
</protein>
<gene>
    <name evidence="1" type="ORF">SAMN02787118_119152</name>
</gene>
<reference evidence="1 2" key="1">
    <citation type="submission" date="2016-10" db="EMBL/GenBank/DDBJ databases">
        <authorList>
            <person name="de Groot N.N."/>
        </authorList>
    </citation>
    <scope>NUCLEOTIDE SEQUENCE [LARGE SCALE GENOMIC DNA]</scope>
    <source>
        <strain evidence="1 2">OK461</strain>
    </source>
</reference>
<sequence length="176" mass="19265">MSGLERPDAIEYQGARGAVATLLLITAVGCGGRSDAKTHGGFADAGVVTQPRYPTRIAHQGIESSERLGRHCWTIERTKAWLAGCRRLHRRYLRKAMYFLAFTSIACTLICYRRLDASAGRQCAAVCGEEEHEDPCPIGSCDLPEAHRLVSAAEDRSQGSHGCLVVIGRQPRQQMP</sequence>